<comment type="subcellular location">
    <subcellularLocation>
        <location evidence="1">Nucleus</location>
    </subcellularLocation>
</comment>
<organism evidence="5 6">
    <name type="scientific">Clohesyomyces aquaticus</name>
    <dbReference type="NCBI Taxonomy" id="1231657"/>
    <lineage>
        <taxon>Eukaryota</taxon>
        <taxon>Fungi</taxon>
        <taxon>Dikarya</taxon>
        <taxon>Ascomycota</taxon>
        <taxon>Pezizomycotina</taxon>
        <taxon>Dothideomycetes</taxon>
        <taxon>Pleosporomycetidae</taxon>
        <taxon>Pleosporales</taxon>
        <taxon>Lindgomycetaceae</taxon>
        <taxon>Clohesyomyces</taxon>
    </lineage>
</organism>
<proteinExistence type="predicted"/>
<feature type="region of interest" description="Disordered" evidence="3">
    <location>
        <begin position="156"/>
        <end position="215"/>
    </location>
</feature>
<evidence type="ECO:0000256" key="1">
    <source>
        <dbReference type="ARBA" id="ARBA00004123"/>
    </source>
</evidence>
<gene>
    <name evidence="5" type="ORF">BCR34DRAFT_592279</name>
</gene>
<dbReference type="EMBL" id="MCFA01000171">
    <property type="protein sequence ID" value="ORY01336.1"/>
    <property type="molecule type" value="Genomic_DNA"/>
</dbReference>
<feature type="compositionally biased region" description="Basic and acidic residues" evidence="3">
    <location>
        <begin position="349"/>
        <end position="364"/>
    </location>
</feature>
<feature type="compositionally biased region" description="Acidic residues" evidence="3">
    <location>
        <begin position="170"/>
        <end position="181"/>
    </location>
</feature>
<feature type="domain" description="RED-like N-terminal" evidence="4">
    <location>
        <begin position="129"/>
        <end position="171"/>
    </location>
</feature>
<accession>A0A1Y1YTN7</accession>
<keyword evidence="6" id="KW-1185">Reference proteome</keyword>
<feature type="compositionally biased region" description="Acidic residues" evidence="3">
    <location>
        <begin position="365"/>
        <end position="377"/>
    </location>
</feature>
<sequence>MDAACLKSCRFRRLVLENSARQDEAPRPSATPVLGARKPPMTPRHVGGSSTNAEFARQLAERNAKVNPSRRFKASAPKGVKLAAGYVDRTKHLVDDEEDEKAQRIKALEEAMKLGQIDRGQFDQMVLEIAGGDLSSTHLVKGLDRKLLERVRKGEDIFGSSESPPKEDEAAPSDAEDEFDDLEKQEVAPIAREKVEKKGQAAPTPPPIAGQKRSRDVILAELKAQRKAAAEAAEAERQKLALGKGFRKIGVQGEKSWIETDKNGREILIIRDADGKEKRKIRKQRVEEQPIEHEKLEMLDGDQKALNLHNIPAPPTEVAEEEEDEDIFQGVGSTFNPLAGLVDEDDSSEGEKPQTDTSKANKEADELEEGEEQDEDTPVPSLPTSKPEDKTSAPPPRRNWFGDNASSSKPEVLSTPAAADATVLAALRKVRQMDPESSLLQTEEEQARLKKRAALLAAADRDMEDMDMGFGASRFDDAEDMEREGDKVKFSEWKGSSQEAEEGRQEKEGG</sequence>
<keyword evidence="2" id="KW-0539">Nucleus</keyword>
<feature type="region of interest" description="Disordered" evidence="3">
    <location>
        <begin position="17"/>
        <end position="51"/>
    </location>
</feature>
<dbReference type="AlphaFoldDB" id="A0A1Y1YTN7"/>
<dbReference type="STRING" id="1231657.A0A1Y1YTN7"/>
<comment type="caution">
    <text evidence="5">The sequence shown here is derived from an EMBL/GenBank/DDBJ whole genome shotgun (WGS) entry which is preliminary data.</text>
</comment>
<dbReference type="GO" id="GO:0005634">
    <property type="term" value="C:nucleus"/>
    <property type="evidence" value="ECO:0007669"/>
    <property type="project" value="UniProtKB-SubCell"/>
</dbReference>
<protein>
    <recommendedName>
        <fullName evidence="4">RED-like N-terminal domain-containing protein</fullName>
    </recommendedName>
</protein>
<dbReference type="InterPro" id="IPR039896">
    <property type="entry name" value="Red-like"/>
</dbReference>
<name>A0A1Y1YTN7_9PLEO</name>
<dbReference type="PANTHER" id="PTHR12765">
    <property type="entry name" value="RED PROTEIN IK FACTOR CYTOKINE IK"/>
    <property type="match status" value="1"/>
</dbReference>
<feature type="compositionally biased region" description="Basic and acidic residues" evidence="3">
    <location>
        <begin position="292"/>
        <end position="303"/>
    </location>
</feature>
<feature type="compositionally biased region" description="Basic and acidic residues" evidence="3">
    <location>
        <begin position="182"/>
        <end position="199"/>
    </location>
</feature>
<reference evidence="5 6" key="1">
    <citation type="submission" date="2016-07" db="EMBL/GenBank/DDBJ databases">
        <title>Pervasive Adenine N6-methylation of Active Genes in Fungi.</title>
        <authorList>
            <consortium name="DOE Joint Genome Institute"/>
            <person name="Mondo S.J."/>
            <person name="Dannebaum R.O."/>
            <person name="Kuo R.C."/>
            <person name="Labutti K."/>
            <person name="Haridas S."/>
            <person name="Kuo A."/>
            <person name="Salamov A."/>
            <person name="Ahrendt S.R."/>
            <person name="Lipzen A."/>
            <person name="Sullivan W."/>
            <person name="Andreopoulos W.B."/>
            <person name="Clum A."/>
            <person name="Lindquist E."/>
            <person name="Daum C."/>
            <person name="Ramamoorthy G.K."/>
            <person name="Gryganskyi A."/>
            <person name="Culley D."/>
            <person name="Magnuson J.K."/>
            <person name="James T.Y."/>
            <person name="O'Malley M.A."/>
            <person name="Stajich J.E."/>
            <person name="Spatafora J.W."/>
            <person name="Visel A."/>
            <person name="Grigoriev I.V."/>
        </authorList>
    </citation>
    <scope>NUCLEOTIDE SEQUENCE [LARGE SCALE GENOMIC DNA]</scope>
    <source>
        <strain evidence="5 6">CBS 115471</strain>
    </source>
</reference>
<feature type="compositionally biased region" description="Acidic residues" evidence="3">
    <location>
        <begin position="318"/>
        <end position="327"/>
    </location>
</feature>
<feature type="compositionally biased region" description="Basic and acidic residues" evidence="3">
    <location>
        <begin position="501"/>
        <end position="510"/>
    </location>
</feature>
<evidence type="ECO:0000256" key="3">
    <source>
        <dbReference type="SAM" id="MobiDB-lite"/>
    </source>
</evidence>
<feature type="region of interest" description="Disordered" evidence="3">
    <location>
        <begin position="470"/>
        <end position="510"/>
    </location>
</feature>
<dbReference type="OrthoDB" id="3366823at2759"/>
<feature type="region of interest" description="Disordered" evidence="3">
    <location>
        <begin position="292"/>
        <end position="416"/>
    </location>
</feature>
<dbReference type="InterPro" id="IPR012916">
    <property type="entry name" value="RED_N"/>
</dbReference>
<evidence type="ECO:0000256" key="2">
    <source>
        <dbReference type="ARBA" id="ARBA00023242"/>
    </source>
</evidence>
<evidence type="ECO:0000259" key="4">
    <source>
        <dbReference type="Pfam" id="PF07808"/>
    </source>
</evidence>
<dbReference type="Pfam" id="PF07808">
    <property type="entry name" value="RED_N"/>
    <property type="match status" value="1"/>
</dbReference>
<evidence type="ECO:0000313" key="5">
    <source>
        <dbReference type="EMBL" id="ORY01336.1"/>
    </source>
</evidence>
<evidence type="ECO:0000313" key="6">
    <source>
        <dbReference type="Proteomes" id="UP000193144"/>
    </source>
</evidence>
<dbReference type="Proteomes" id="UP000193144">
    <property type="component" value="Unassembled WGS sequence"/>
</dbReference>